<dbReference type="PANTHER" id="PTHR48228">
    <property type="entry name" value="SUCCINYL-COA--D-CITRAMALATE COA-TRANSFERASE"/>
    <property type="match status" value="1"/>
</dbReference>
<organism evidence="2">
    <name type="scientific">mine drainage metagenome</name>
    <dbReference type="NCBI Taxonomy" id="410659"/>
    <lineage>
        <taxon>unclassified sequences</taxon>
        <taxon>metagenomes</taxon>
        <taxon>ecological metagenomes</taxon>
    </lineage>
</organism>
<dbReference type="EC" id="2.8.3.11" evidence="2"/>
<dbReference type="EMBL" id="AUZX01003484">
    <property type="protein sequence ID" value="EQD73780.1"/>
    <property type="molecule type" value="Genomic_DNA"/>
</dbReference>
<dbReference type="SUPFAM" id="SSF89796">
    <property type="entry name" value="CoA-transferase family III (CaiB/BaiF)"/>
    <property type="match status" value="1"/>
</dbReference>
<keyword evidence="1 2" id="KW-0808">Transferase</keyword>
<dbReference type="Gene3D" id="3.30.1540.10">
    <property type="entry name" value="formyl-coa transferase, domain 3"/>
    <property type="match status" value="1"/>
</dbReference>
<evidence type="ECO:0000256" key="1">
    <source>
        <dbReference type="ARBA" id="ARBA00022679"/>
    </source>
</evidence>
<feature type="non-terminal residue" evidence="2">
    <location>
        <position position="361"/>
    </location>
</feature>
<dbReference type="PANTHER" id="PTHR48228:SF6">
    <property type="entry name" value="L-CARNITINE COA-TRANSFERASE"/>
    <property type="match status" value="1"/>
</dbReference>
<reference evidence="2" key="1">
    <citation type="submission" date="2013-08" db="EMBL/GenBank/DDBJ databases">
        <authorList>
            <person name="Mendez C."/>
            <person name="Richter M."/>
            <person name="Ferrer M."/>
            <person name="Sanchez J."/>
        </authorList>
    </citation>
    <scope>NUCLEOTIDE SEQUENCE</scope>
</reference>
<dbReference type="InterPro" id="IPR023606">
    <property type="entry name" value="CoA-Trfase_III_dom_1_sf"/>
</dbReference>
<dbReference type="AlphaFoldDB" id="T1CV65"/>
<name>T1CV65_9ZZZZ</name>
<reference evidence="2" key="2">
    <citation type="journal article" date="2014" name="ISME J.">
        <title>Microbial stratification in low pH oxic and suboxic macroscopic growths along an acid mine drainage.</title>
        <authorList>
            <person name="Mendez-Garcia C."/>
            <person name="Mesa V."/>
            <person name="Sprenger R.R."/>
            <person name="Richter M."/>
            <person name="Diez M.S."/>
            <person name="Solano J."/>
            <person name="Bargiela R."/>
            <person name="Golyshina O.V."/>
            <person name="Manteca A."/>
            <person name="Ramos J.L."/>
            <person name="Gallego J.R."/>
            <person name="Llorente I."/>
            <person name="Martins Dos Santos V.A."/>
            <person name="Jensen O.N."/>
            <person name="Pelaez A.I."/>
            <person name="Sanchez J."/>
            <person name="Ferrer M."/>
        </authorList>
    </citation>
    <scope>NUCLEOTIDE SEQUENCE</scope>
</reference>
<dbReference type="InterPro" id="IPR044855">
    <property type="entry name" value="CoA-Trfase_III_dom3_sf"/>
</dbReference>
<dbReference type="GO" id="GO:0047775">
    <property type="term" value="F:citramalate CoA-transferase activity"/>
    <property type="evidence" value="ECO:0007669"/>
    <property type="project" value="UniProtKB-EC"/>
</dbReference>
<accession>T1CV65</accession>
<proteinExistence type="predicted"/>
<dbReference type="Gene3D" id="3.40.50.10540">
    <property type="entry name" value="Crotonobetainyl-coa:carnitine coa-transferase, domain 1"/>
    <property type="match status" value="1"/>
</dbReference>
<dbReference type="Pfam" id="PF02515">
    <property type="entry name" value="CoA_transf_3"/>
    <property type="match status" value="1"/>
</dbReference>
<evidence type="ECO:0000313" key="2">
    <source>
        <dbReference type="EMBL" id="EQD73780.1"/>
    </source>
</evidence>
<dbReference type="InterPro" id="IPR050509">
    <property type="entry name" value="CoA-transferase_III"/>
</dbReference>
<dbReference type="InterPro" id="IPR003673">
    <property type="entry name" value="CoA-Trfase_fam_III"/>
</dbReference>
<sequence length="361" mass="39657">MLDSARYVAGPWASTYLGEFGAEVIHIEGPPFQRPYADPSRTLIPTLPEGAAPQESVSESWVQYARNKLSLGLDLRAPEGRAVFLELTRQADIWIESSRPGTYDRLGLDDRTVWAANPRLTIVHVSGFGQTGLPERVGAPSFDLIGQAYSGYLSLQGEPDPSPPMRAGTALNDTVTGLAAAAAALMGYISVERTGQGQAVDVAQYEIFFTLLENLALDYFVRGVVRGRYGRGHARLHPYDVHAARDGWVVFAAPTPDTWRRTKELIGFTDPGYDDPQYRANHRSTVDDAITRFCREHTRQELEEIGRTHDIAISRIYDISDIARDPHYRARGMFAEWVDPVAGPVKGAGVAPKFSATPGAS</sequence>
<protein>
    <submittedName>
        <fullName evidence="2">CoA-transferase family III</fullName>
        <ecNumber evidence="2">2.8.3.11</ecNumber>
    </submittedName>
</protein>
<gene>
    <name evidence="2" type="ORF">B1A_04782</name>
</gene>
<comment type="caution">
    <text evidence="2">The sequence shown here is derived from an EMBL/GenBank/DDBJ whole genome shotgun (WGS) entry which is preliminary data.</text>
</comment>